<gene>
    <name evidence="5" type="ORF">AN618_22960</name>
</gene>
<accession>A0A140L1P1</accession>
<name>A0A140L1P1_9FIRM</name>
<evidence type="ECO:0000256" key="2">
    <source>
        <dbReference type="SAM" id="Phobius"/>
    </source>
</evidence>
<feature type="chain" id="PRO_5038979598" description="DUF4349 domain-containing protein" evidence="3">
    <location>
        <begin position="24"/>
        <end position="284"/>
    </location>
</feature>
<feature type="coiled-coil region" evidence="1">
    <location>
        <begin position="159"/>
        <end position="206"/>
    </location>
</feature>
<reference evidence="5 6" key="1">
    <citation type="submission" date="2015-12" db="EMBL/GenBank/DDBJ databases">
        <title>Draft genome sequnece of Fervidicola ferrireducens strain Y170.</title>
        <authorList>
            <person name="Patel B.K."/>
        </authorList>
    </citation>
    <scope>NUCLEOTIDE SEQUENCE [LARGE SCALE GENOMIC DNA]</scope>
    <source>
        <strain evidence="5 6">Y170</strain>
    </source>
</reference>
<evidence type="ECO:0000256" key="3">
    <source>
        <dbReference type="SAM" id="SignalP"/>
    </source>
</evidence>
<dbReference type="EMBL" id="LOED01000048">
    <property type="protein sequence ID" value="KXG74466.1"/>
    <property type="molecule type" value="Genomic_DNA"/>
</dbReference>
<keyword evidence="6" id="KW-1185">Reference proteome</keyword>
<dbReference type="Gene3D" id="3.40.50.300">
    <property type="entry name" value="P-loop containing nucleotide triphosphate hydrolases"/>
    <property type="match status" value="1"/>
</dbReference>
<evidence type="ECO:0000256" key="1">
    <source>
        <dbReference type="SAM" id="Coils"/>
    </source>
</evidence>
<dbReference type="AlphaFoldDB" id="A0A140L1P1"/>
<evidence type="ECO:0000313" key="6">
    <source>
        <dbReference type="Proteomes" id="UP000070427"/>
    </source>
</evidence>
<dbReference type="Pfam" id="PF14257">
    <property type="entry name" value="DUF4349"/>
    <property type="match status" value="1"/>
</dbReference>
<feature type="domain" description="DUF4349" evidence="4">
    <location>
        <begin position="64"/>
        <end position="272"/>
    </location>
</feature>
<comment type="caution">
    <text evidence="5">The sequence shown here is derived from an EMBL/GenBank/DDBJ whole genome shotgun (WGS) entry which is preliminary data.</text>
</comment>
<feature type="signal peptide" evidence="3">
    <location>
        <begin position="1"/>
        <end position="23"/>
    </location>
</feature>
<dbReference type="InterPro" id="IPR027417">
    <property type="entry name" value="P-loop_NTPase"/>
</dbReference>
<keyword evidence="2" id="KW-0812">Transmembrane</keyword>
<dbReference type="STRING" id="520764.AN618_22960"/>
<keyword evidence="2" id="KW-1133">Transmembrane helix</keyword>
<sequence>MRKIFVVMLLVAFILAGCGAKPAQRSGENQTAAPDYGQNSMVVQDAIKENHKGASENLSGTIDRKIVKNGTLHLQVNDLKKTETQVYDLIQEYGGYIQSSSTRNENREIWSEIVVRVPQDRFEEFFGRLKQLGRVNYDNISTQDVTEEYIDLSARIKVLKAQEERLISLLGKAEKIEDLLRIENELSRLRSEIERLQGRINYLDRATGYSTINIRINQPVTAYPETGNAMGSILYRLKDGWISFFNLLIAAVETLAWLSPYIILAGISAVVYLKYKKKNTGKGA</sequence>
<dbReference type="RefSeq" id="WP_066355265.1">
    <property type="nucleotide sequence ID" value="NZ_LOED01000048.1"/>
</dbReference>
<dbReference type="Proteomes" id="UP000070427">
    <property type="component" value="Unassembled WGS sequence"/>
</dbReference>
<dbReference type="PROSITE" id="PS51257">
    <property type="entry name" value="PROKAR_LIPOPROTEIN"/>
    <property type="match status" value="1"/>
</dbReference>
<keyword evidence="1" id="KW-0175">Coiled coil</keyword>
<dbReference type="InterPro" id="IPR025645">
    <property type="entry name" value="DUF4349"/>
</dbReference>
<keyword evidence="3" id="KW-0732">Signal</keyword>
<proteinExistence type="predicted"/>
<dbReference type="OrthoDB" id="9808253at2"/>
<protein>
    <recommendedName>
        <fullName evidence="4">DUF4349 domain-containing protein</fullName>
    </recommendedName>
</protein>
<evidence type="ECO:0000313" key="5">
    <source>
        <dbReference type="EMBL" id="KXG74466.1"/>
    </source>
</evidence>
<feature type="transmembrane region" description="Helical" evidence="2">
    <location>
        <begin position="255"/>
        <end position="273"/>
    </location>
</feature>
<keyword evidence="2" id="KW-0472">Membrane</keyword>
<organism evidence="5 6">
    <name type="scientific">Fervidicola ferrireducens</name>
    <dbReference type="NCBI Taxonomy" id="520764"/>
    <lineage>
        <taxon>Bacteria</taxon>
        <taxon>Bacillati</taxon>
        <taxon>Bacillota</taxon>
        <taxon>Clostridia</taxon>
        <taxon>Thermosediminibacterales</taxon>
        <taxon>Thermosediminibacteraceae</taxon>
        <taxon>Fervidicola</taxon>
    </lineage>
</organism>
<evidence type="ECO:0000259" key="4">
    <source>
        <dbReference type="Pfam" id="PF14257"/>
    </source>
</evidence>
<dbReference type="InParanoid" id="A0A140L1P1"/>